<evidence type="ECO:0000256" key="2">
    <source>
        <dbReference type="ARBA" id="ARBA00023125"/>
    </source>
</evidence>
<dbReference type="Pfam" id="PF07883">
    <property type="entry name" value="Cupin_2"/>
    <property type="match status" value="1"/>
</dbReference>
<dbReference type="InterPro" id="IPR013096">
    <property type="entry name" value="Cupin_2"/>
</dbReference>
<dbReference type="PROSITE" id="PS01124">
    <property type="entry name" value="HTH_ARAC_FAMILY_2"/>
    <property type="match status" value="1"/>
</dbReference>
<dbReference type="PANTHER" id="PTHR46796">
    <property type="entry name" value="HTH-TYPE TRANSCRIPTIONAL ACTIVATOR RHAS-RELATED"/>
    <property type="match status" value="1"/>
</dbReference>
<feature type="domain" description="HTH araC/xylS-type" evidence="4">
    <location>
        <begin position="193"/>
        <end position="291"/>
    </location>
</feature>
<keyword evidence="2" id="KW-0238">DNA-binding</keyword>
<dbReference type="SUPFAM" id="SSF51182">
    <property type="entry name" value="RmlC-like cupins"/>
    <property type="match status" value="1"/>
</dbReference>
<protein>
    <submittedName>
        <fullName evidence="5">Helix-turn-helix domain-containing protein</fullName>
    </submittedName>
</protein>
<dbReference type="Pfam" id="PF12833">
    <property type="entry name" value="HTH_18"/>
    <property type="match status" value="1"/>
</dbReference>
<proteinExistence type="predicted"/>
<dbReference type="SUPFAM" id="SSF46689">
    <property type="entry name" value="Homeodomain-like"/>
    <property type="match status" value="1"/>
</dbReference>
<evidence type="ECO:0000313" key="5">
    <source>
        <dbReference type="EMBL" id="MFC5467981.1"/>
    </source>
</evidence>
<reference evidence="6" key="1">
    <citation type="journal article" date="2019" name="Int. J. Syst. Evol. Microbiol.">
        <title>The Global Catalogue of Microorganisms (GCM) 10K type strain sequencing project: providing services to taxonomists for standard genome sequencing and annotation.</title>
        <authorList>
            <consortium name="The Broad Institute Genomics Platform"/>
            <consortium name="The Broad Institute Genome Sequencing Center for Infectious Disease"/>
            <person name="Wu L."/>
            <person name="Ma J."/>
        </authorList>
    </citation>
    <scope>NUCLEOTIDE SEQUENCE [LARGE SCALE GENOMIC DNA]</scope>
    <source>
        <strain evidence="6">CCUG 57113</strain>
    </source>
</reference>
<dbReference type="InterPro" id="IPR050204">
    <property type="entry name" value="AraC_XylS_family_regulators"/>
</dbReference>
<dbReference type="InterPro" id="IPR009057">
    <property type="entry name" value="Homeodomain-like_sf"/>
</dbReference>
<evidence type="ECO:0000313" key="6">
    <source>
        <dbReference type="Proteomes" id="UP001596105"/>
    </source>
</evidence>
<evidence type="ECO:0000259" key="4">
    <source>
        <dbReference type="PROSITE" id="PS01124"/>
    </source>
</evidence>
<keyword evidence="3" id="KW-0804">Transcription</keyword>
<dbReference type="Gene3D" id="1.10.10.60">
    <property type="entry name" value="Homeodomain-like"/>
    <property type="match status" value="2"/>
</dbReference>
<dbReference type="InterPro" id="IPR014710">
    <property type="entry name" value="RmlC-like_jellyroll"/>
</dbReference>
<dbReference type="InterPro" id="IPR011051">
    <property type="entry name" value="RmlC_Cupin_sf"/>
</dbReference>
<dbReference type="Proteomes" id="UP001596105">
    <property type="component" value="Unassembled WGS sequence"/>
</dbReference>
<evidence type="ECO:0000256" key="1">
    <source>
        <dbReference type="ARBA" id="ARBA00023015"/>
    </source>
</evidence>
<keyword evidence="6" id="KW-1185">Reference proteome</keyword>
<dbReference type="SMART" id="SM00342">
    <property type="entry name" value="HTH_ARAC"/>
    <property type="match status" value="1"/>
</dbReference>
<dbReference type="RefSeq" id="WP_209743555.1">
    <property type="nucleotide sequence ID" value="NZ_JBHSMH010000005.1"/>
</dbReference>
<name>A0ABW0LRQ3_9BACL</name>
<gene>
    <name evidence="5" type="ORF">ACFPPD_04560</name>
</gene>
<dbReference type="Gene3D" id="2.60.120.10">
    <property type="entry name" value="Jelly Rolls"/>
    <property type="match status" value="1"/>
</dbReference>
<accession>A0ABW0LRQ3</accession>
<evidence type="ECO:0000256" key="3">
    <source>
        <dbReference type="ARBA" id="ARBA00023163"/>
    </source>
</evidence>
<keyword evidence="1" id="KW-0805">Transcription regulation</keyword>
<dbReference type="InterPro" id="IPR018060">
    <property type="entry name" value="HTH_AraC"/>
</dbReference>
<comment type="caution">
    <text evidence="5">The sequence shown here is derived from an EMBL/GenBank/DDBJ whole genome shotgun (WGS) entry which is preliminary data.</text>
</comment>
<organism evidence="5 6">
    <name type="scientific">Cohnella suwonensis</name>
    <dbReference type="NCBI Taxonomy" id="696072"/>
    <lineage>
        <taxon>Bacteria</taxon>
        <taxon>Bacillati</taxon>
        <taxon>Bacillota</taxon>
        <taxon>Bacilli</taxon>
        <taxon>Bacillales</taxon>
        <taxon>Paenibacillaceae</taxon>
        <taxon>Cohnella</taxon>
    </lineage>
</organism>
<dbReference type="EMBL" id="JBHSMH010000005">
    <property type="protein sequence ID" value="MFC5467981.1"/>
    <property type="molecule type" value="Genomic_DNA"/>
</dbReference>
<sequence>MGHGSLFDRRLLGESPYSPRIYAYYFKQWERFNMDSHRHDSTEIMYVIQGECVVAWEGEDGKERSDKLAKGDFVVLDALVPHRLVVEGACRMLNVEFGFAERSPDDGFPSIGELAARELSLRELISASARHLALKDPDDVYHALRSLVLELDRKETNDGGVMERLLLSQLLIRIARLRGESQLSGGAGDTYVKKCIGFLGQNYDRPLSVQEAAAHVNVHPGYLQRIFKAQTGRTLVAYLTELRMEKAKMLLLHTDIPIADVSDYVGAGSRQYFHEVFKKHTGLTPLAFRNSMDRMVRTYE</sequence>